<dbReference type="HOGENOM" id="CLU_026126_11_1_11"/>
<dbReference type="InterPro" id="IPR011915">
    <property type="entry name" value="GlrX_actino"/>
</dbReference>
<reference evidence="2 3" key="1">
    <citation type="journal article" date="2013" name="Genome Announc.">
        <title>Whole-Genome Sequence of the Clinical Strain Corynebacterium argentoratense DSM 44202, Isolated from a Human Throat Specimen.</title>
        <authorList>
            <person name="Bomholt C."/>
            <person name="Glaub A."/>
            <person name="Gravermann K."/>
            <person name="Albersmeier A."/>
            <person name="Brinkrolf K."/>
            <person name="Ruckert C."/>
            <person name="Tauch A."/>
        </authorList>
    </citation>
    <scope>NUCLEOTIDE SEQUENCE [LARGE SCALE GENOMIC DNA]</scope>
    <source>
        <strain evidence="2">DSM 44202</strain>
    </source>
</reference>
<evidence type="ECO:0000313" key="2">
    <source>
        <dbReference type="EMBL" id="AGU14647.1"/>
    </source>
</evidence>
<dbReference type="InterPro" id="IPR002109">
    <property type="entry name" value="Glutaredoxin"/>
</dbReference>
<dbReference type="STRING" id="1348662.CARG_02425"/>
<evidence type="ECO:0000259" key="1">
    <source>
        <dbReference type="Pfam" id="PF00462"/>
    </source>
</evidence>
<dbReference type="KEGG" id="caz:CARG_02425"/>
<dbReference type="PATRIC" id="fig|1348662.3.peg.481"/>
<dbReference type="CDD" id="cd02976">
    <property type="entry name" value="NrdH"/>
    <property type="match status" value="1"/>
</dbReference>
<dbReference type="eggNOG" id="COG0695">
    <property type="taxonomic scope" value="Bacteria"/>
</dbReference>
<dbReference type="Pfam" id="PF00462">
    <property type="entry name" value="Glutaredoxin"/>
    <property type="match status" value="1"/>
</dbReference>
<dbReference type="InterPro" id="IPR036249">
    <property type="entry name" value="Thioredoxin-like_sf"/>
</dbReference>
<dbReference type="GO" id="GO:0045454">
    <property type="term" value="P:cell redox homeostasis"/>
    <property type="evidence" value="ECO:0007669"/>
    <property type="project" value="TreeGrafter"/>
</dbReference>
<dbReference type="Gene3D" id="3.40.30.10">
    <property type="entry name" value="Glutaredoxin"/>
    <property type="match status" value="1"/>
</dbReference>
<sequence length="109" mass="12248">MAVFKKWGQLCTPVAAALFFRHYGTMSEAHVTLYTTTWCPFCQKLVKNLDRTNTPYVNIDVEDDLEAAEWVKSVNDGNRVVPTVKYSDGSYATNPPASEVRAKVEELSN</sequence>
<dbReference type="PROSITE" id="PS51354">
    <property type="entry name" value="GLUTAREDOXIN_2"/>
    <property type="match status" value="1"/>
</dbReference>
<gene>
    <name evidence="2" type="ORF">CARG_02425</name>
</gene>
<organism evidence="2 3">
    <name type="scientific">Corynebacterium argentoratense DSM 44202</name>
    <dbReference type="NCBI Taxonomy" id="1348662"/>
    <lineage>
        <taxon>Bacteria</taxon>
        <taxon>Bacillati</taxon>
        <taxon>Actinomycetota</taxon>
        <taxon>Actinomycetes</taxon>
        <taxon>Mycobacteriales</taxon>
        <taxon>Corynebacteriaceae</taxon>
        <taxon>Corynebacterium</taxon>
    </lineage>
</organism>
<protein>
    <recommendedName>
        <fullName evidence="1">Glutaredoxin domain-containing protein</fullName>
    </recommendedName>
</protein>
<feature type="domain" description="Glutaredoxin" evidence="1">
    <location>
        <begin position="31"/>
        <end position="84"/>
    </location>
</feature>
<dbReference type="PANTHER" id="PTHR34386">
    <property type="entry name" value="GLUTAREDOXIN"/>
    <property type="match status" value="1"/>
</dbReference>
<keyword evidence="3" id="KW-1185">Reference proteome</keyword>
<dbReference type="EMBL" id="CP006365">
    <property type="protein sequence ID" value="AGU14647.1"/>
    <property type="molecule type" value="Genomic_DNA"/>
</dbReference>
<dbReference type="PANTHER" id="PTHR34386:SF1">
    <property type="entry name" value="GLUTAREDOXIN-LIKE PROTEIN NRDH"/>
    <property type="match status" value="1"/>
</dbReference>
<evidence type="ECO:0000313" key="3">
    <source>
        <dbReference type="Proteomes" id="UP000016943"/>
    </source>
</evidence>
<dbReference type="SUPFAM" id="SSF52833">
    <property type="entry name" value="Thioredoxin-like"/>
    <property type="match status" value="1"/>
</dbReference>
<dbReference type="GO" id="GO:0009055">
    <property type="term" value="F:electron transfer activity"/>
    <property type="evidence" value="ECO:0007669"/>
    <property type="project" value="TreeGrafter"/>
</dbReference>
<accession>U3GYJ9</accession>
<dbReference type="AlphaFoldDB" id="U3GYJ9"/>
<dbReference type="Proteomes" id="UP000016943">
    <property type="component" value="Chromosome"/>
</dbReference>
<dbReference type="NCBIfam" id="TIGR02200">
    <property type="entry name" value="GlrX_actino"/>
    <property type="match status" value="1"/>
</dbReference>
<proteinExistence type="predicted"/>
<name>U3GYJ9_9CORY</name>
<dbReference type="InterPro" id="IPR051548">
    <property type="entry name" value="Grx-like_ET"/>
</dbReference>